<dbReference type="Proteomes" id="UP000656042">
    <property type="component" value="Unassembled WGS sequence"/>
</dbReference>
<evidence type="ECO:0000313" key="3">
    <source>
        <dbReference type="Proteomes" id="UP000656042"/>
    </source>
</evidence>
<keyword evidence="1" id="KW-0472">Membrane</keyword>
<keyword evidence="1" id="KW-0812">Transmembrane</keyword>
<reference evidence="2" key="1">
    <citation type="journal article" date="2014" name="Int. J. Syst. Evol. Microbiol.">
        <title>Complete genome sequence of Corynebacterium casei LMG S-19264T (=DSM 44701T), isolated from a smear-ripened cheese.</title>
        <authorList>
            <consortium name="US DOE Joint Genome Institute (JGI-PGF)"/>
            <person name="Walter F."/>
            <person name="Albersmeier A."/>
            <person name="Kalinowski J."/>
            <person name="Ruckert C."/>
        </authorList>
    </citation>
    <scope>NUCLEOTIDE SEQUENCE</scope>
    <source>
        <strain evidence="2">CGMCC 4.7299</strain>
    </source>
</reference>
<dbReference type="AlphaFoldDB" id="A0A8J3C263"/>
<reference evidence="2" key="2">
    <citation type="submission" date="2020-09" db="EMBL/GenBank/DDBJ databases">
        <authorList>
            <person name="Sun Q."/>
            <person name="Zhou Y."/>
        </authorList>
    </citation>
    <scope>NUCLEOTIDE SEQUENCE</scope>
    <source>
        <strain evidence="2">CGMCC 4.7299</strain>
    </source>
</reference>
<gene>
    <name evidence="2" type="ORF">GCM10012284_37780</name>
</gene>
<sequence length="445" mass="47039">MPTLGVLLAVGLGIGLPFLDGHARTGMPGWLVGYLFAGGPEAARTVLSALAGSLITVTSLTFSLTVVTLQLASGQFSPRLLRTFARDPVVQACLTVLLATFTYAITVLRTVRGSTEDRTAFVPQISVTVAYVLGVASVFALVIFLAHIARQIRVEGMLREVHAETRVTMDRVLAGSAAPEASGFADTPGVPSDAVPLCIDASGFFTYVDEAALRSAATAAGAVVYLDRLPGDGLVAGVPVAAAWPAPGEPPLTDDARADLQRCLCAALHTGFERTAAQDVAFGLRQLVDVAVKALSPGVNDPTTAVHALDHIAALLVELSRHDLRPRVLCDADGTTRVVVRRPGFAELLDLGVAQPRRFGAGDPEVLLRLFALLRELAWATGSPDHHREIAGQLTRLLGTAEQQSFDDAERDRLRQEAAAVRLALAGIWRWNASPVSPSPGAFMQ</sequence>
<organism evidence="2 3">
    <name type="scientific">Mangrovihabitans endophyticus</name>
    <dbReference type="NCBI Taxonomy" id="1751298"/>
    <lineage>
        <taxon>Bacteria</taxon>
        <taxon>Bacillati</taxon>
        <taxon>Actinomycetota</taxon>
        <taxon>Actinomycetes</taxon>
        <taxon>Micromonosporales</taxon>
        <taxon>Micromonosporaceae</taxon>
        <taxon>Mangrovihabitans</taxon>
    </lineage>
</organism>
<protein>
    <recommendedName>
        <fullName evidence="4">DUF2254 domain-containing protein</fullName>
    </recommendedName>
</protein>
<dbReference type="Pfam" id="PF10011">
    <property type="entry name" value="DUF2254"/>
    <property type="match status" value="1"/>
</dbReference>
<dbReference type="EMBL" id="BMMX01000017">
    <property type="protein sequence ID" value="GGK99811.1"/>
    <property type="molecule type" value="Genomic_DNA"/>
</dbReference>
<feature type="transmembrane region" description="Helical" evidence="1">
    <location>
        <begin position="128"/>
        <end position="149"/>
    </location>
</feature>
<evidence type="ECO:0008006" key="4">
    <source>
        <dbReference type="Google" id="ProtNLM"/>
    </source>
</evidence>
<dbReference type="InterPro" id="IPR018723">
    <property type="entry name" value="DUF2254_membrane"/>
</dbReference>
<comment type="caution">
    <text evidence="2">The sequence shown here is derived from an EMBL/GenBank/DDBJ whole genome shotgun (WGS) entry which is preliminary data.</text>
</comment>
<feature type="transmembrane region" description="Helical" evidence="1">
    <location>
        <begin position="45"/>
        <end position="69"/>
    </location>
</feature>
<keyword evidence="3" id="KW-1185">Reference proteome</keyword>
<accession>A0A8J3C263</accession>
<evidence type="ECO:0000256" key="1">
    <source>
        <dbReference type="SAM" id="Phobius"/>
    </source>
</evidence>
<keyword evidence="1" id="KW-1133">Transmembrane helix</keyword>
<proteinExistence type="predicted"/>
<evidence type="ECO:0000313" key="2">
    <source>
        <dbReference type="EMBL" id="GGK99811.1"/>
    </source>
</evidence>
<feature type="transmembrane region" description="Helical" evidence="1">
    <location>
        <begin position="89"/>
        <end position="108"/>
    </location>
</feature>
<name>A0A8J3C263_9ACTN</name>